<organism evidence="2 3">
    <name type="scientific">Aliarcobacter butzleri L348</name>
    <dbReference type="NCBI Taxonomy" id="1447256"/>
    <lineage>
        <taxon>Bacteria</taxon>
        <taxon>Pseudomonadati</taxon>
        <taxon>Campylobacterota</taxon>
        <taxon>Epsilonproteobacteria</taxon>
        <taxon>Campylobacterales</taxon>
        <taxon>Arcobacteraceae</taxon>
        <taxon>Aliarcobacter</taxon>
    </lineage>
</organism>
<dbReference type="RefSeq" id="WP_046997000.1">
    <property type="nucleotide sequence ID" value="NZ_JAIQ01000122.1"/>
</dbReference>
<name>A0A0G9JW15_9BACT</name>
<evidence type="ECO:0000313" key="2">
    <source>
        <dbReference type="EMBL" id="KLD98478.1"/>
    </source>
</evidence>
<dbReference type="Proteomes" id="UP000035514">
    <property type="component" value="Unassembled WGS sequence"/>
</dbReference>
<gene>
    <name evidence="2" type="ORF">AA20_08645</name>
</gene>
<dbReference type="EMBL" id="JAIQ01000122">
    <property type="protein sequence ID" value="KLD98478.1"/>
    <property type="molecule type" value="Genomic_DNA"/>
</dbReference>
<keyword evidence="1" id="KW-0812">Transmembrane</keyword>
<dbReference type="AlphaFoldDB" id="A0A0G9JW15"/>
<feature type="transmembrane region" description="Helical" evidence="1">
    <location>
        <begin position="6"/>
        <end position="28"/>
    </location>
</feature>
<keyword evidence="1" id="KW-1133">Transmembrane helix</keyword>
<comment type="caution">
    <text evidence="2">The sequence shown here is derived from an EMBL/GenBank/DDBJ whole genome shotgun (WGS) entry which is preliminary data.</text>
</comment>
<accession>A0A0G9JW15</accession>
<evidence type="ECO:0000256" key="1">
    <source>
        <dbReference type="SAM" id="Phobius"/>
    </source>
</evidence>
<dbReference type="PATRIC" id="fig|1447256.3.peg.1688"/>
<sequence>MKKADWLMFITIIFFVAVITVFTTIFIMDKYFIPQIKTVSMMQVLSDEKDDSYQKFLDGKLTQEEYTKTVENKMLKIQEALDYYTKNGKDILLVEEAVIKTNNNNFTSLTETIKNHVK</sequence>
<protein>
    <submittedName>
        <fullName evidence="2">Uncharacterized protein</fullName>
    </submittedName>
</protein>
<keyword evidence="1" id="KW-0472">Membrane</keyword>
<reference evidence="2 3" key="1">
    <citation type="submission" date="2014-01" db="EMBL/GenBank/DDBJ databases">
        <title>Development of a Comparative Genomic Fingerprinting Assay for High Resolution Genotyping of Arcobacter butzleri.</title>
        <authorList>
            <person name="Webb A.L."/>
            <person name="Inglis G.D."/>
            <person name="Kruczkiewicz P."/>
            <person name="Selinger L.B."/>
            <person name="Taboada E.N."/>
        </authorList>
    </citation>
    <scope>NUCLEOTIDE SEQUENCE [LARGE SCALE GENOMIC DNA]</scope>
    <source>
        <strain evidence="2 3">L348</strain>
    </source>
</reference>
<proteinExistence type="predicted"/>
<evidence type="ECO:0000313" key="3">
    <source>
        <dbReference type="Proteomes" id="UP000035514"/>
    </source>
</evidence>